<dbReference type="AlphaFoldDB" id="F1YN33"/>
<reference evidence="2 3" key="1">
    <citation type="journal article" date="2011" name="J. Bacteriol.">
        <title>Draft Genome Sequence of Gordonia neofelifaecis NRRL B-59395, a Cholesterol-Degrading Actinomycete.</title>
        <authorList>
            <person name="Ge F."/>
            <person name="Li W."/>
            <person name="Chen G."/>
            <person name="Liu Y."/>
            <person name="Zhang G."/>
            <person name="Yong B."/>
            <person name="Wang Q."/>
            <person name="Wang N."/>
            <person name="Huang Z."/>
            <person name="Li W."/>
            <person name="Wang J."/>
            <person name="Wu C."/>
            <person name="Xie Q."/>
            <person name="Liu G."/>
        </authorList>
    </citation>
    <scope>NUCLEOTIDE SEQUENCE [LARGE SCALE GENOMIC DNA]</scope>
    <source>
        <strain evidence="2 3">NRRL B-59395</strain>
    </source>
</reference>
<dbReference type="EMBL" id="AEUD01000016">
    <property type="protein sequence ID" value="EGD53920.1"/>
    <property type="molecule type" value="Genomic_DNA"/>
</dbReference>
<evidence type="ECO:0000313" key="2">
    <source>
        <dbReference type="EMBL" id="EGD53920.1"/>
    </source>
</evidence>
<evidence type="ECO:0000256" key="1">
    <source>
        <dbReference type="SAM" id="MobiDB-lite"/>
    </source>
</evidence>
<accession>F1YN33</accession>
<dbReference type="Proteomes" id="UP000035065">
    <property type="component" value="Unassembled WGS sequence"/>
</dbReference>
<organism evidence="2 3">
    <name type="scientific">Gordonia neofelifaecis NRRL B-59395</name>
    <dbReference type="NCBI Taxonomy" id="644548"/>
    <lineage>
        <taxon>Bacteria</taxon>
        <taxon>Bacillati</taxon>
        <taxon>Actinomycetota</taxon>
        <taxon>Actinomycetes</taxon>
        <taxon>Mycobacteriales</taxon>
        <taxon>Gordoniaceae</taxon>
        <taxon>Gordonia</taxon>
    </lineage>
</organism>
<gene>
    <name evidence="2" type="ORF">SCNU_16703</name>
</gene>
<proteinExistence type="predicted"/>
<sequence length="33" mass="3321">MSGTDVMTTVDVPAGEGVMAEKPAEALRLGDDG</sequence>
<keyword evidence="3" id="KW-1185">Reference proteome</keyword>
<name>F1YN33_9ACTN</name>
<feature type="region of interest" description="Disordered" evidence="1">
    <location>
        <begin position="1"/>
        <end position="33"/>
    </location>
</feature>
<evidence type="ECO:0000313" key="3">
    <source>
        <dbReference type="Proteomes" id="UP000035065"/>
    </source>
</evidence>
<comment type="caution">
    <text evidence="2">The sequence shown here is derived from an EMBL/GenBank/DDBJ whole genome shotgun (WGS) entry which is preliminary data.</text>
</comment>
<protein>
    <submittedName>
        <fullName evidence="2">Uncharacterized protein</fullName>
    </submittedName>
</protein>
<feature type="compositionally biased region" description="Basic and acidic residues" evidence="1">
    <location>
        <begin position="22"/>
        <end position="33"/>
    </location>
</feature>